<evidence type="ECO:0000313" key="2">
    <source>
        <dbReference type="EMBL" id="SHN88239.1"/>
    </source>
</evidence>
<sequence length="216" mass="25394">MTKAELYAWVNGARNTLSLFSYPIDSKEFASRYSQISLEELDFSSTQIGGILKGEKHSFIGLNSCRTYFEQNFDCMYELFHFWKHPINTYTCLSVPRDTYLEWEANEGAAEMLVPYYKFIPEVCDIYHHITNNHQQIDYLNYFAQKYFVTPRVIQFRIKSLSYELSQYINGVSLSNLKIISKKHQERLGINVPDFSLYLDFGYELEWDSVIGGINR</sequence>
<dbReference type="Pfam" id="PF06114">
    <property type="entry name" value="Peptidase_M78"/>
    <property type="match status" value="1"/>
</dbReference>
<proteinExistence type="predicted"/>
<dbReference type="EMBL" id="FRDN01000023">
    <property type="protein sequence ID" value="SHN88239.1"/>
    <property type="molecule type" value="Genomic_DNA"/>
</dbReference>
<dbReference type="STRING" id="1121395.SAMN02745215_05230"/>
<evidence type="ECO:0000313" key="3">
    <source>
        <dbReference type="Proteomes" id="UP000184010"/>
    </source>
</evidence>
<dbReference type="InterPro" id="IPR010359">
    <property type="entry name" value="IrrE_HExxH"/>
</dbReference>
<name>A0A1M7UZ39_9FIRM</name>
<protein>
    <recommendedName>
        <fullName evidence="1">IrrE N-terminal-like domain-containing protein</fullName>
    </recommendedName>
</protein>
<dbReference type="Gene3D" id="1.10.10.2910">
    <property type="match status" value="1"/>
</dbReference>
<dbReference type="AlphaFoldDB" id="A0A1M7UZ39"/>
<organism evidence="2 3">
    <name type="scientific">Desulfitobacterium chlororespirans DSM 11544</name>
    <dbReference type="NCBI Taxonomy" id="1121395"/>
    <lineage>
        <taxon>Bacteria</taxon>
        <taxon>Bacillati</taxon>
        <taxon>Bacillota</taxon>
        <taxon>Clostridia</taxon>
        <taxon>Eubacteriales</taxon>
        <taxon>Desulfitobacteriaceae</taxon>
        <taxon>Desulfitobacterium</taxon>
    </lineage>
</organism>
<dbReference type="Proteomes" id="UP000184010">
    <property type="component" value="Unassembled WGS sequence"/>
</dbReference>
<dbReference type="RefSeq" id="WP_072775268.1">
    <property type="nucleotide sequence ID" value="NZ_FRDN01000023.1"/>
</dbReference>
<evidence type="ECO:0000259" key="1">
    <source>
        <dbReference type="Pfam" id="PF06114"/>
    </source>
</evidence>
<gene>
    <name evidence="2" type="ORF">SAMN02745215_05230</name>
</gene>
<keyword evidence="3" id="KW-1185">Reference proteome</keyword>
<reference evidence="3" key="1">
    <citation type="submission" date="2016-12" db="EMBL/GenBank/DDBJ databases">
        <authorList>
            <person name="Varghese N."/>
            <person name="Submissions S."/>
        </authorList>
    </citation>
    <scope>NUCLEOTIDE SEQUENCE [LARGE SCALE GENOMIC DNA]</scope>
    <source>
        <strain evidence="3">DSM 11544</strain>
    </source>
</reference>
<feature type="domain" description="IrrE N-terminal-like" evidence="1">
    <location>
        <begin position="40"/>
        <end position="159"/>
    </location>
</feature>
<accession>A0A1M7UZ39</accession>